<feature type="domain" description="Glycosyl hydrolase family 32 N-terminal" evidence="7">
    <location>
        <begin position="31"/>
        <end position="362"/>
    </location>
</feature>
<dbReference type="SMART" id="SM00640">
    <property type="entry name" value="Glyco_32"/>
    <property type="match status" value="1"/>
</dbReference>
<dbReference type="CDD" id="cd18622">
    <property type="entry name" value="GH32_Inu-like"/>
    <property type="match status" value="1"/>
</dbReference>
<dbReference type="Gene3D" id="2.115.10.20">
    <property type="entry name" value="Glycosyl hydrolase domain, family 43"/>
    <property type="match status" value="1"/>
</dbReference>
<feature type="domain" description="Glycosyl hydrolase family 32 C-terminal" evidence="8">
    <location>
        <begin position="385"/>
        <end position="520"/>
    </location>
</feature>
<dbReference type="Gene3D" id="2.60.120.560">
    <property type="entry name" value="Exo-inulinase, domain 1"/>
    <property type="match status" value="1"/>
</dbReference>
<evidence type="ECO:0000256" key="4">
    <source>
        <dbReference type="ARBA" id="ARBA00023295"/>
    </source>
</evidence>
<keyword evidence="3" id="KW-0119">Carbohydrate metabolism</keyword>
<evidence type="ECO:0000256" key="2">
    <source>
        <dbReference type="ARBA" id="ARBA00022801"/>
    </source>
</evidence>
<dbReference type="GO" id="GO:0004575">
    <property type="term" value="F:sucrose alpha-glucosidase activity"/>
    <property type="evidence" value="ECO:0007669"/>
    <property type="project" value="TreeGrafter"/>
</dbReference>
<evidence type="ECO:0000259" key="7">
    <source>
        <dbReference type="Pfam" id="PF00251"/>
    </source>
</evidence>
<dbReference type="Pfam" id="PF08244">
    <property type="entry name" value="Glyco_hydro_32C"/>
    <property type="match status" value="1"/>
</dbReference>
<organism evidence="9 10">
    <name type="scientific">Duganella flavida</name>
    <dbReference type="NCBI Taxonomy" id="2692175"/>
    <lineage>
        <taxon>Bacteria</taxon>
        <taxon>Pseudomonadati</taxon>
        <taxon>Pseudomonadota</taxon>
        <taxon>Betaproteobacteria</taxon>
        <taxon>Burkholderiales</taxon>
        <taxon>Oxalobacteraceae</taxon>
        <taxon>Telluria group</taxon>
        <taxon>Duganella</taxon>
    </lineage>
</organism>
<dbReference type="EMBL" id="WWCN01000003">
    <property type="protein sequence ID" value="MYM21957.1"/>
    <property type="molecule type" value="Genomic_DNA"/>
</dbReference>
<evidence type="ECO:0000259" key="8">
    <source>
        <dbReference type="Pfam" id="PF08244"/>
    </source>
</evidence>
<protein>
    <submittedName>
        <fullName evidence="9">Glycoside hydrolase family 32 protein</fullName>
    </submittedName>
</protein>
<dbReference type="FunFam" id="2.115.10.20:FF:000003">
    <property type="entry name" value="Levanbiose-producing levanase"/>
    <property type="match status" value="1"/>
</dbReference>
<keyword evidence="2 5" id="KW-0378">Hydrolase</keyword>
<proteinExistence type="inferred from homology"/>
<dbReference type="SUPFAM" id="SSF75005">
    <property type="entry name" value="Arabinanase/levansucrase/invertase"/>
    <property type="match status" value="1"/>
</dbReference>
<evidence type="ECO:0000256" key="6">
    <source>
        <dbReference type="SAM" id="SignalP"/>
    </source>
</evidence>
<dbReference type="InterPro" id="IPR013320">
    <property type="entry name" value="ConA-like_dom_sf"/>
</dbReference>
<evidence type="ECO:0000256" key="5">
    <source>
        <dbReference type="RuleBase" id="RU362110"/>
    </source>
</evidence>
<dbReference type="Pfam" id="PF00251">
    <property type="entry name" value="Glyco_hydro_32N"/>
    <property type="match status" value="1"/>
</dbReference>
<dbReference type="InterPro" id="IPR013189">
    <property type="entry name" value="Glyco_hydro_32_C"/>
</dbReference>
<dbReference type="InterPro" id="IPR013148">
    <property type="entry name" value="Glyco_hydro_32_N"/>
</dbReference>
<evidence type="ECO:0000313" key="9">
    <source>
        <dbReference type="EMBL" id="MYM21957.1"/>
    </source>
</evidence>
<feature type="chain" id="PRO_5026809513" evidence="6">
    <location>
        <begin position="18"/>
        <end position="530"/>
    </location>
</feature>
<dbReference type="PANTHER" id="PTHR42800">
    <property type="entry name" value="EXOINULINASE INUD (AFU_ORTHOLOGUE AFUA_5G00480)"/>
    <property type="match status" value="1"/>
</dbReference>
<dbReference type="GO" id="GO:0005987">
    <property type="term" value="P:sucrose catabolic process"/>
    <property type="evidence" value="ECO:0007669"/>
    <property type="project" value="TreeGrafter"/>
</dbReference>
<dbReference type="SUPFAM" id="SSF49899">
    <property type="entry name" value="Concanavalin A-like lectins/glucanases"/>
    <property type="match status" value="1"/>
</dbReference>
<name>A0A6L8K5Z3_9BURK</name>
<keyword evidence="10" id="KW-1185">Reference proteome</keyword>
<evidence type="ECO:0000256" key="1">
    <source>
        <dbReference type="ARBA" id="ARBA00009902"/>
    </source>
</evidence>
<keyword evidence="4 5" id="KW-0326">Glycosidase</keyword>
<feature type="signal peptide" evidence="6">
    <location>
        <begin position="1"/>
        <end position="17"/>
    </location>
</feature>
<dbReference type="AlphaFoldDB" id="A0A6L8K5Z3"/>
<comment type="caution">
    <text evidence="9">The sequence shown here is derived from an EMBL/GenBank/DDBJ whole genome shotgun (WGS) entry which is preliminary data.</text>
</comment>
<gene>
    <name evidence="9" type="ORF">GTP46_04770</name>
</gene>
<dbReference type="GO" id="GO:0005737">
    <property type="term" value="C:cytoplasm"/>
    <property type="evidence" value="ECO:0007669"/>
    <property type="project" value="TreeGrafter"/>
</dbReference>
<reference evidence="9 10" key="1">
    <citation type="submission" date="2019-12" db="EMBL/GenBank/DDBJ databases">
        <title>Novel species isolated from a subtropical stream in China.</title>
        <authorList>
            <person name="Lu H."/>
        </authorList>
    </citation>
    <scope>NUCLEOTIDE SEQUENCE [LARGE SCALE GENOMIC DNA]</scope>
    <source>
        <strain evidence="9 10">FT135W</strain>
    </source>
</reference>
<evidence type="ECO:0000256" key="3">
    <source>
        <dbReference type="ARBA" id="ARBA00023277"/>
    </source>
</evidence>
<dbReference type="InterPro" id="IPR023296">
    <property type="entry name" value="Glyco_hydro_beta-prop_sf"/>
</dbReference>
<accession>A0A6L8K5Z3</accession>
<dbReference type="InterPro" id="IPR001362">
    <property type="entry name" value="Glyco_hydro_32"/>
</dbReference>
<evidence type="ECO:0000313" key="10">
    <source>
        <dbReference type="Proteomes" id="UP000479335"/>
    </source>
</evidence>
<dbReference type="RefSeq" id="WP_161005487.1">
    <property type="nucleotide sequence ID" value="NZ_WWCN01000003.1"/>
</dbReference>
<comment type="similarity">
    <text evidence="1 5">Belongs to the glycosyl hydrolase 32 family.</text>
</comment>
<sequence length="530" mass="58508">MTLLTLGAAVLASVSAAADYLQAFRPQLSYSPAHNWMNDPNGLVYHDGEYHLFYQYNPNGSTWGDMSWGHAVSPDLLHWQELPLALKVEKTARGEVTQMFFSGSVVVDQANTSGLGESGRPAMIAMYTSVYPLAQQLASGQPVLAGTQAQSLAYSLDRGRSWTQYAANPVIALPPAPYTDQYREFRDPKVFWYAAGNKWVMVLVLPNLHKALLYSSRDLLHWHWMSEFGPSNAIGGAWECPDLIELTVDGDPNQRKWVLVMSLNPGGPAGGSGTQYFVGDFDGVKFSADPSPGVQWLDYGADYYAAVSWNGLPGNRQIMIGWMSNWLYGQQVPTAPWRSAQSVPRELSLRTLDGRVRLVQQPVTEFQSLRTNLLYREPVLRVPANAVTLNHVLSDAGPAELELHLKPGGAQRTGIRLRSGATDHEIELGYDREHGTLYLDRSRDGYSAALAGFAQRQNAPVQLRDGKLRLRILFDTASLTVFAGEGEAVLSSQIFPDPHQARVSLFAEGAAAEVTDISIWTLSSIWRQPE</sequence>
<dbReference type="Proteomes" id="UP000479335">
    <property type="component" value="Unassembled WGS sequence"/>
</dbReference>
<keyword evidence="6" id="KW-0732">Signal</keyword>
<dbReference type="PANTHER" id="PTHR42800:SF1">
    <property type="entry name" value="EXOINULINASE INUD (AFU_ORTHOLOGUE AFUA_5G00480)"/>
    <property type="match status" value="1"/>
</dbReference>